<dbReference type="InterPro" id="IPR025330">
    <property type="entry name" value="DUF4236"/>
</dbReference>
<dbReference type="Gene3D" id="1.25.40.10">
    <property type="entry name" value="Tetratricopeptide repeat domain"/>
    <property type="match status" value="2"/>
</dbReference>
<proteinExistence type="predicted"/>
<keyword evidence="3" id="KW-1185">Reference proteome</keyword>
<dbReference type="SUPFAM" id="SSF48452">
    <property type="entry name" value="TPR-like"/>
    <property type="match status" value="1"/>
</dbReference>
<name>A0A2K8KFE3_9RHOB</name>
<protein>
    <submittedName>
        <fullName evidence="2">DUF4236 domain-containing protein</fullName>
    </submittedName>
</protein>
<organism evidence="2 3">
    <name type="scientific">Roseinatronobacter bogoriensis subsp. barguzinensis</name>
    <dbReference type="NCBI Taxonomy" id="441209"/>
    <lineage>
        <taxon>Bacteria</taxon>
        <taxon>Pseudomonadati</taxon>
        <taxon>Pseudomonadota</taxon>
        <taxon>Alphaproteobacteria</taxon>
        <taxon>Rhodobacterales</taxon>
        <taxon>Paracoccaceae</taxon>
        <taxon>Roseinatronobacter</taxon>
    </lineage>
</organism>
<dbReference type="Proteomes" id="UP000228948">
    <property type="component" value="Chromosome"/>
</dbReference>
<gene>
    <name evidence="2" type="ORF">BG454_06445</name>
</gene>
<dbReference type="STRING" id="441209.GCA_001870665_00386"/>
<dbReference type="KEGG" id="rbg:BG454_06445"/>
<reference evidence="2 3" key="1">
    <citation type="submission" date="2017-11" db="EMBL/GenBank/DDBJ databases">
        <title>Revised Sequence and Annotation of the Rhodobaca barguzinensis strain alga05 Genome.</title>
        <authorList>
            <person name="Kopejtka K."/>
            <person name="Tomasch J.M."/>
            <person name="Bunk B."/>
            <person name="Koblizek M."/>
        </authorList>
    </citation>
    <scope>NUCLEOTIDE SEQUENCE [LARGE SCALE GENOMIC DNA]</scope>
    <source>
        <strain evidence="3">alga05</strain>
    </source>
</reference>
<evidence type="ECO:0000313" key="3">
    <source>
        <dbReference type="Proteomes" id="UP000228948"/>
    </source>
</evidence>
<dbReference type="EMBL" id="CP024899">
    <property type="protein sequence ID" value="ATX65508.1"/>
    <property type="molecule type" value="Genomic_DNA"/>
</dbReference>
<dbReference type="Pfam" id="PF14020">
    <property type="entry name" value="DUF4236"/>
    <property type="match status" value="1"/>
</dbReference>
<dbReference type="AlphaFoldDB" id="A0A2K8KFE3"/>
<accession>A0A2K8KFE3</accession>
<dbReference type="RefSeq" id="WP_071479564.1">
    <property type="nucleotide sequence ID" value="NZ_CP024899.1"/>
</dbReference>
<evidence type="ECO:0000259" key="1">
    <source>
        <dbReference type="Pfam" id="PF14020"/>
    </source>
</evidence>
<sequence>MAFRFWRRVRLAPGVTLNLSKSNASLSFGPRGAKYTISPRGNRATAGLPGTGLFYTVHDRNRAGRGGAAPAPSVPQRDRLKLGFFQRLITPAEEKRFIDGIRALNEGDQDAALAGLEEARDLPDAAWMAGMIRLRREELDHAKAHFEHALDRLGDLGALFGKYEIAAQASLPITSDIFAHVFPRERGTRLALVEIAQLQGRHADAMAHVERLLQIDATDPVVLLSFAELALDTPDDRALMDRVVRATVHVENETPVDTAILLYRGRALASLGMPDAAIDVFTLANRRRKDRPEGLLHQIRYDRAVLYDQVGRKAHARREFERLYAEDPEFEDLSAKLTINA</sequence>
<dbReference type="InterPro" id="IPR011990">
    <property type="entry name" value="TPR-like_helical_dom_sf"/>
</dbReference>
<feature type="domain" description="DUF4236" evidence="1">
    <location>
        <begin position="3"/>
        <end position="56"/>
    </location>
</feature>
<dbReference type="OrthoDB" id="9806903at2"/>
<evidence type="ECO:0000313" key="2">
    <source>
        <dbReference type="EMBL" id="ATX65508.1"/>
    </source>
</evidence>